<protein>
    <submittedName>
        <fullName evidence="1">Uncharacterized protein</fullName>
    </submittedName>
</protein>
<dbReference type="Proteomes" id="UP001202961">
    <property type="component" value="Unassembled WGS sequence"/>
</dbReference>
<accession>A0ABT0U5B0</accession>
<dbReference type="EMBL" id="JAMQBK010000039">
    <property type="protein sequence ID" value="MCM2372093.1"/>
    <property type="molecule type" value="Genomic_DNA"/>
</dbReference>
<proteinExistence type="predicted"/>
<organism evidence="1 2">
    <name type="scientific">Aporhodopirellula aestuarii</name>
    <dbReference type="NCBI Taxonomy" id="2950107"/>
    <lineage>
        <taxon>Bacteria</taxon>
        <taxon>Pseudomonadati</taxon>
        <taxon>Planctomycetota</taxon>
        <taxon>Planctomycetia</taxon>
        <taxon>Pirellulales</taxon>
        <taxon>Pirellulaceae</taxon>
        <taxon>Aporhodopirellula</taxon>
    </lineage>
</organism>
<reference evidence="1 2" key="1">
    <citation type="journal article" date="2022" name="Syst. Appl. Microbiol.">
        <title>Rhodopirellula aestuarii sp. nov., a novel member of the genus Rhodopirellula isolated from brackish sediments collected in the Tagus River estuary, Portugal.</title>
        <authorList>
            <person name="Vitorino I.R."/>
            <person name="Klimek D."/>
            <person name="Calusinska M."/>
            <person name="Lobo-da-Cunha A."/>
            <person name="Vasconcelos V."/>
            <person name="Lage O.M."/>
        </authorList>
    </citation>
    <scope>NUCLEOTIDE SEQUENCE [LARGE SCALE GENOMIC DNA]</scope>
    <source>
        <strain evidence="1 2">ICT_H3.1</strain>
    </source>
</reference>
<sequence length="286" mass="32288">MLQIPENLVADYVQELHGIGRYEDACKKLTSSSTGGADRERTHNAFVDRFCASVCRSGYLVLDNKERLKPVSNELLARLGDGRLAILDVPCGSGAGLLGLLSLIASLRVHGSLPRLPLTIDVTAGDFSATARSLYHNMLLRAVPWLEEQGVRIRWTTHAWDAADQFSTSAIVDQWLNNSPDCEDFVVLVSAFSDAAANNFSKFERSFQHITERIHNRSSAFVWIEPDWKKSWRFFDAIEPFFDKLLNLFRGTKRLSDNFRWHHPLNENDCDGKILVVRHESLRGAS</sequence>
<comment type="caution">
    <text evidence="1">The sequence shown here is derived from an EMBL/GenBank/DDBJ whole genome shotgun (WGS) entry which is preliminary data.</text>
</comment>
<evidence type="ECO:0000313" key="1">
    <source>
        <dbReference type="EMBL" id="MCM2372093.1"/>
    </source>
</evidence>
<evidence type="ECO:0000313" key="2">
    <source>
        <dbReference type="Proteomes" id="UP001202961"/>
    </source>
</evidence>
<dbReference type="RefSeq" id="WP_250929718.1">
    <property type="nucleotide sequence ID" value="NZ_JAMQBK010000039.1"/>
</dbReference>
<name>A0ABT0U5B0_9BACT</name>
<keyword evidence="2" id="KW-1185">Reference proteome</keyword>
<gene>
    <name evidence="1" type="ORF">NB063_15920</name>
</gene>